<comment type="caution">
    <text evidence="12">The sequence shown here is derived from an EMBL/GenBank/DDBJ whole genome shotgun (WGS) entry which is preliminary data.</text>
</comment>
<keyword evidence="7" id="KW-0539">Nucleus</keyword>
<evidence type="ECO:0000256" key="7">
    <source>
        <dbReference type="ARBA" id="ARBA00023242"/>
    </source>
</evidence>
<evidence type="ECO:0000256" key="1">
    <source>
        <dbReference type="ARBA" id="ARBA00004123"/>
    </source>
</evidence>
<evidence type="ECO:0000313" key="13">
    <source>
        <dbReference type="Proteomes" id="UP001148018"/>
    </source>
</evidence>
<proteinExistence type="predicted"/>
<dbReference type="PANTHER" id="PTHR15375:SF22">
    <property type="entry name" value="PROTEIN DBF4 HOMOLOG A"/>
    <property type="match status" value="1"/>
</dbReference>
<dbReference type="GO" id="GO:1901987">
    <property type="term" value="P:regulation of cell cycle phase transition"/>
    <property type="evidence" value="ECO:0007669"/>
    <property type="project" value="TreeGrafter"/>
</dbReference>
<dbReference type="OrthoDB" id="21380at2759"/>
<evidence type="ECO:0000256" key="5">
    <source>
        <dbReference type="ARBA" id="ARBA00022771"/>
    </source>
</evidence>
<evidence type="ECO:0000256" key="8">
    <source>
        <dbReference type="ARBA" id="ARBA00023306"/>
    </source>
</evidence>
<evidence type="ECO:0000256" key="4">
    <source>
        <dbReference type="ARBA" id="ARBA00022737"/>
    </source>
</evidence>
<dbReference type="PANTHER" id="PTHR15375">
    <property type="entry name" value="ACTIVATOR OF S-PHASE KINASE-RELATED"/>
    <property type="match status" value="1"/>
</dbReference>
<name>A0A9Q0E0B5_9TELE</name>
<sequence>MPGRQQFAPKPFAGKVFYLDLPSNRRAEALESDIKLLGGIVEKFFSKEIRYLVSNKREAKYVKCFRRELATPSPDSGQTERIKAPFIKVEDASSVERGPSRAKMNPDKKLVGFCECCMVQYDNLIKHVQSVRHLAFAKGNDYLAKVQRILNLGSSRTLWDSTSQAQRHFCNPEKTDALQHFDSCWWQTTNESPMANGETALPRPSSLGSDRNALSSLRDASRFSGQEDTVPLRLVASRRNHSQVTHDELTTRIKASGPGTAQVNHVAQASFQVDAFGRKFILDVELNQSVSPCATGEQSLPDGAEIARCVVEKHFSGSQGHTLGLP</sequence>
<evidence type="ECO:0000256" key="2">
    <source>
        <dbReference type="ARBA" id="ARBA00022553"/>
    </source>
</evidence>
<dbReference type="GO" id="GO:0043539">
    <property type="term" value="F:protein serine/threonine kinase activator activity"/>
    <property type="evidence" value="ECO:0007669"/>
    <property type="project" value="TreeGrafter"/>
</dbReference>
<dbReference type="Pfam" id="PF07535">
    <property type="entry name" value="zf-DBF"/>
    <property type="match status" value="1"/>
</dbReference>
<dbReference type="InterPro" id="IPR051590">
    <property type="entry name" value="Replication_Regulatory_Kinase"/>
</dbReference>
<dbReference type="Proteomes" id="UP001148018">
    <property type="component" value="Unassembled WGS sequence"/>
</dbReference>
<evidence type="ECO:0000256" key="9">
    <source>
        <dbReference type="ARBA" id="ARBA00040397"/>
    </source>
</evidence>
<gene>
    <name evidence="12" type="ORF">NHX12_001131</name>
</gene>
<evidence type="ECO:0000256" key="3">
    <source>
        <dbReference type="ARBA" id="ARBA00022723"/>
    </source>
</evidence>
<evidence type="ECO:0000313" key="12">
    <source>
        <dbReference type="EMBL" id="KAJ3597608.1"/>
    </source>
</evidence>
<reference evidence="12" key="1">
    <citation type="submission" date="2022-07" db="EMBL/GenBank/DDBJ databases">
        <title>Chromosome-level genome of Muraenolepis orangiensis.</title>
        <authorList>
            <person name="Kim J."/>
        </authorList>
    </citation>
    <scope>NUCLEOTIDE SEQUENCE</scope>
    <source>
        <strain evidence="12">KU_S4_2022</strain>
        <tissue evidence="12">Muscle</tissue>
    </source>
</reference>
<dbReference type="AlphaFoldDB" id="A0A9Q0E0B5"/>
<comment type="subcellular location">
    <subcellularLocation>
        <location evidence="1">Nucleus</location>
    </subcellularLocation>
</comment>
<keyword evidence="6" id="KW-0862">Zinc</keyword>
<evidence type="ECO:0000256" key="6">
    <source>
        <dbReference type="ARBA" id="ARBA00022833"/>
    </source>
</evidence>
<keyword evidence="3" id="KW-0479">Metal-binding</keyword>
<evidence type="ECO:0000259" key="11">
    <source>
        <dbReference type="PROSITE" id="PS51265"/>
    </source>
</evidence>
<feature type="domain" description="DBF4-type" evidence="11">
    <location>
        <begin position="107"/>
        <end position="156"/>
    </location>
</feature>
<dbReference type="EMBL" id="JANIIK010000109">
    <property type="protein sequence ID" value="KAJ3597608.1"/>
    <property type="molecule type" value="Genomic_DNA"/>
</dbReference>
<keyword evidence="13" id="KW-1185">Reference proteome</keyword>
<evidence type="ECO:0000256" key="10">
    <source>
        <dbReference type="PROSITE-ProRule" id="PRU00600"/>
    </source>
</evidence>
<dbReference type="GO" id="GO:0008270">
    <property type="term" value="F:zinc ion binding"/>
    <property type="evidence" value="ECO:0007669"/>
    <property type="project" value="UniProtKB-KW"/>
</dbReference>
<keyword evidence="5 10" id="KW-0863">Zinc-finger</keyword>
<keyword evidence="4" id="KW-0677">Repeat</keyword>
<dbReference type="GO" id="GO:0010571">
    <property type="term" value="P:positive regulation of nuclear cell cycle DNA replication"/>
    <property type="evidence" value="ECO:0007669"/>
    <property type="project" value="TreeGrafter"/>
</dbReference>
<dbReference type="SMART" id="SM00586">
    <property type="entry name" value="ZnF_DBF"/>
    <property type="match status" value="1"/>
</dbReference>
<dbReference type="GO" id="GO:0003676">
    <property type="term" value="F:nucleic acid binding"/>
    <property type="evidence" value="ECO:0007669"/>
    <property type="project" value="InterPro"/>
</dbReference>
<dbReference type="Gene3D" id="6.10.250.3410">
    <property type="entry name" value="DBF zinc finger"/>
    <property type="match status" value="1"/>
</dbReference>
<keyword evidence="2" id="KW-0597">Phosphoprotein</keyword>
<protein>
    <recommendedName>
        <fullName evidence="9">Protein DBF4 homolog A</fullName>
    </recommendedName>
</protein>
<dbReference type="PROSITE" id="PS51265">
    <property type="entry name" value="ZF_DBF4"/>
    <property type="match status" value="1"/>
</dbReference>
<organism evidence="12 13">
    <name type="scientific">Muraenolepis orangiensis</name>
    <name type="common">Patagonian moray cod</name>
    <dbReference type="NCBI Taxonomy" id="630683"/>
    <lineage>
        <taxon>Eukaryota</taxon>
        <taxon>Metazoa</taxon>
        <taxon>Chordata</taxon>
        <taxon>Craniata</taxon>
        <taxon>Vertebrata</taxon>
        <taxon>Euteleostomi</taxon>
        <taxon>Actinopterygii</taxon>
        <taxon>Neopterygii</taxon>
        <taxon>Teleostei</taxon>
        <taxon>Neoteleostei</taxon>
        <taxon>Acanthomorphata</taxon>
        <taxon>Zeiogadaria</taxon>
        <taxon>Gadariae</taxon>
        <taxon>Gadiformes</taxon>
        <taxon>Muraenolepidoidei</taxon>
        <taxon>Muraenolepididae</taxon>
        <taxon>Muraenolepis</taxon>
    </lineage>
</organism>
<dbReference type="InterPro" id="IPR038545">
    <property type="entry name" value="Znf_DBF_sf"/>
</dbReference>
<keyword evidence="8" id="KW-0131">Cell cycle</keyword>
<dbReference type="GO" id="GO:0031431">
    <property type="term" value="C:Dbf4-dependent protein kinase complex"/>
    <property type="evidence" value="ECO:0007669"/>
    <property type="project" value="TreeGrafter"/>
</dbReference>
<accession>A0A9Q0E0B5</accession>
<dbReference type="InterPro" id="IPR006572">
    <property type="entry name" value="Znf_DBF"/>
</dbReference>